<evidence type="ECO:0008006" key="4">
    <source>
        <dbReference type="Google" id="ProtNLM"/>
    </source>
</evidence>
<proteinExistence type="predicted"/>
<keyword evidence="1" id="KW-0812">Transmembrane</keyword>
<gene>
    <name evidence="2" type="ORF">KTT_60200</name>
</gene>
<dbReference type="EMBL" id="BIFR01000002">
    <property type="protein sequence ID" value="GCE16161.1"/>
    <property type="molecule type" value="Genomic_DNA"/>
</dbReference>
<protein>
    <recommendedName>
        <fullName evidence="4">MASE1 domain-containing protein</fullName>
    </recommendedName>
</protein>
<evidence type="ECO:0000256" key="1">
    <source>
        <dbReference type="SAM" id="Phobius"/>
    </source>
</evidence>
<keyword evidence="1" id="KW-0472">Membrane</keyword>
<sequence length="241" mass="25867">MEESLQSTPIEQNEVVSPALPEYPDEPPAIEGNASTRINYTLRFTGWPNLPQLVVIAAATAVYTVLSYFSVGTLPSVASYVGTVFIAIGFGIPFAIWFGGWAFVIAYIGNFVGAGLLTGMPIAVAIPFGATDFIQLCIPMILYRVFAPRFGVSSIGKDVFTLRGFLFFLVCAVIPTNIIGGLYGNSILLAFGFTAPNVYLVAWLVWSLSNIVIVLVISSILLATLGPIVERFGLTVRDALS</sequence>
<dbReference type="RefSeq" id="WP_126583541.1">
    <property type="nucleotide sequence ID" value="NZ_BIFR01000002.1"/>
</dbReference>
<feature type="transmembrane region" description="Helical" evidence="1">
    <location>
        <begin position="164"/>
        <end position="183"/>
    </location>
</feature>
<dbReference type="OrthoDB" id="155821at2"/>
<feature type="transmembrane region" description="Helical" evidence="1">
    <location>
        <begin position="83"/>
        <end position="108"/>
    </location>
</feature>
<dbReference type="Proteomes" id="UP000287352">
    <property type="component" value="Unassembled WGS sequence"/>
</dbReference>
<evidence type="ECO:0000313" key="3">
    <source>
        <dbReference type="Proteomes" id="UP000287352"/>
    </source>
</evidence>
<accession>A0A402AB33</accession>
<feature type="transmembrane region" description="Helical" evidence="1">
    <location>
        <begin position="120"/>
        <end position="143"/>
    </location>
</feature>
<organism evidence="2 3">
    <name type="scientific">Tengunoibacter tsumagoiensis</name>
    <dbReference type="NCBI Taxonomy" id="2014871"/>
    <lineage>
        <taxon>Bacteria</taxon>
        <taxon>Bacillati</taxon>
        <taxon>Chloroflexota</taxon>
        <taxon>Ktedonobacteria</taxon>
        <taxon>Ktedonobacterales</taxon>
        <taxon>Dictyobacteraceae</taxon>
        <taxon>Tengunoibacter</taxon>
    </lineage>
</organism>
<name>A0A402AB33_9CHLR</name>
<reference evidence="3" key="1">
    <citation type="submission" date="2018-12" db="EMBL/GenBank/DDBJ databases">
        <title>Tengunoibacter tsumagoiensis gen. nov., sp. nov., Dictyobacter kobayashii sp. nov., D. alpinus sp. nov., and D. joshuensis sp. nov. and description of Dictyobacteraceae fam. nov. within the order Ktedonobacterales isolated from Tengu-no-mugimeshi.</title>
        <authorList>
            <person name="Wang C.M."/>
            <person name="Zheng Y."/>
            <person name="Sakai Y."/>
            <person name="Toyoda A."/>
            <person name="Minakuchi Y."/>
            <person name="Abe K."/>
            <person name="Yokota A."/>
            <person name="Yabe S."/>
        </authorList>
    </citation>
    <scope>NUCLEOTIDE SEQUENCE [LARGE SCALE GENOMIC DNA]</scope>
    <source>
        <strain evidence="3">Uno3</strain>
    </source>
</reference>
<dbReference type="AlphaFoldDB" id="A0A402AB33"/>
<keyword evidence="3" id="KW-1185">Reference proteome</keyword>
<evidence type="ECO:0000313" key="2">
    <source>
        <dbReference type="EMBL" id="GCE16161.1"/>
    </source>
</evidence>
<feature type="transmembrane region" description="Helical" evidence="1">
    <location>
        <begin position="203"/>
        <end position="225"/>
    </location>
</feature>
<feature type="transmembrane region" description="Helical" evidence="1">
    <location>
        <begin position="50"/>
        <end position="71"/>
    </location>
</feature>
<comment type="caution">
    <text evidence="2">The sequence shown here is derived from an EMBL/GenBank/DDBJ whole genome shotgun (WGS) entry which is preliminary data.</text>
</comment>
<keyword evidence="1" id="KW-1133">Transmembrane helix</keyword>